<comment type="caution">
    <text evidence="2">The sequence shown here is derived from an EMBL/GenBank/DDBJ whole genome shotgun (WGS) entry which is preliminary data.</text>
</comment>
<sequence length="223" mass="24366">MTILKNKLFLLIVIIGAVLSAVYFGGFWRWTSDVQQPSDARPSSGAAINSPEPSADSTGSPQATDNLSPMPTPRPIASSVPLPTGDGRTSFTDEPVPWSLLLGQASCRLQGEIKFLNHNTYDNQDAKFIYSGVDHPARNIFWTVIPQDDLSVGPNIFGRLVLPNGENLLSITLPENPKYEQYELTAKMQYGRLVDDKGNFVTVGGNVKVFEKQCDGKITVVLP</sequence>
<reference evidence="2 3" key="1">
    <citation type="journal article" date="2016" name="Nat. Commun.">
        <title>Thousands of microbial genomes shed light on interconnected biogeochemical processes in an aquifer system.</title>
        <authorList>
            <person name="Anantharaman K."/>
            <person name="Brown C.T."/>
            <person name="Hug L.A."/>
            <person name="Sharon I."/>
            <person name="Castelle C.J."/>
            <person name="Probst A.J."/>
            <person name="Thomas B.C."/>
            <person name="Singh A."/>
            <person name="Wilkins M.J."/>
            <person name="Karaoz U."/>
            <person name="Brodie E.L."/>
            <person name="Williams K.H."/>
            <person name="Hubbard S.S."/>
            <person name="Banfield J.F."/>
        </authorList>
    </citation>
    <scope>NUCLEOTIDE SEQUENCE [LARGE SCALE GENOMIC DNA]</scope>
</reference>
<gene>
    <name evidence="2" type="ORF">A3A13_01265</name>
</gene>
<feature type="compositionally biased region" description="Polar residues" evidence="1">
    <location>
        <begin position="51"/>
        <end position="69"/>
    </location>
</feature>
<accession>A0A1F8GH15</accession>
<dbReference type="EMBL" id="MGKJ01000010">
    <property type="protein sequence ID" value="OGN24684.1"/>
    <property type="molecule type" value="Genomic_DNA"/>
</dbReference>
<name>A0A1F8GH15_9BACT</name>
<feature type="region of interest" description="Disordered" evidence="1">
    <location>
        <begin position="38"/>
        <end position="88"/>
    </location>
</feature>
<dbReference type="Proteomes" id="UP000178911">
    <property type="component" value="Unassembled WGS sequence"/>
</dbReference>
<evidence type="ECO:0000313" key="2">
    <source>
        <dbReference type="EMBL" id="OGN24684.1"/>
    </source>
</evidence>
<evidence type="ECO:0000313" key="3">
    <source>
        <dbReference type="Proteomes" id="UP000178911"/>
    </source>
</evidence>
<dbReference type="AlphaFoldDB" id="A0A1F8GH15"/>
<evidence type="ECO:0000256" key="1">
    <source>
        <dbReference type="SAM" id="MobiDB-lite"/>
    </source>
</evidence>
<proteinExistence type="predicted"/>
<dbReference type="STRING" id="1802695.A3A13_01265"/>
<organism evidence="2 3">
    <name type="scientific">Candidatus Yanofskybacteria bacterium RIFCSPLOWO2_01_FULL_43_22</name>
    <dbReference type="NCBI Taxonomy" id="1802695"/>
    <lineage>
        <taxon>Bacteria</taxon>
        <taxon>Candidatus Yanofskyibacteriota</taxon>
    </lineage>
</organism>
<protein>
    <submittedName>
        <fullName evidence="2">Uncharacterized protein</fullName>
    </submittedName>
</protein>